<dbReference type="Pfam" id="PF13843">
    <property type="entry name" value="DDE_Tnp_1_7"/>
    <property type="match status" value="1"/>
</dbReference>
<gene>
    <name evidence="4" type="primary">LOC111593189</name>
</gene>
<protein>
    <submittedName>
        <fullName evidence="4">Uncharacterized protein LOC111593189 isoform X1</fullName>
    </submittedName>
</protein>
<dbReference type="GeneID" id="111593189"/>
<dbReference type="RefSeq" id="XP_023161574.2">
    <property type="nucleotide sequence ID" value="XM_023305806.2"/>
</dbReference>
<feature type="region of interest" description="Disordered" evidence="1">
    <location>
        <begin position="89"/>
        <end position="121"/>
    </location>
</feature>
<evidence type="ECO:0000256" key="1">
    <source>
        <dbReference type="SAM" id="MobiDB-lite"/>
    </source>
</evidence>
<proteinExistence type="predicted"/>
<evidence type="ECO:0000313" key="4">
    <source>
        <dbReference type="RefSeq" id="XP_023161574.2"/>
    </source>
</evidence>
<dbReference type="OMA" id="VMRLQIC"/>
<dbReference type="AlphaFoldDB" id="A0A6J1L530"/>
<name>A0A6J1L530_DROHY</name>
<dbReference type="PANTHER" id="PTHR46599:SF3">
    <property type="entry name" value="PIGGYBAC TRANSPOSABLE ELEMENT-DERIVED PROTEIN 4"/>
    <property type="match status" value="1"/>
</dbReference>
<evidence type="ECO:0000313" key="3">
    <source>
        <dbReference type="Proteomes" id="UP000504633"/>
    </source>
</evidence>
<feature type="compositionally biased region" description="Polar residues" evidence="1">
    <location>
        <begin position="104"/>
        <end position="118"/>
    </location>
</feature>
<keyword evidence="3" id="KW-1185">Reference proteome</keyword>
<evidence type="ECO:0000259" key="2">
    <source>
        <dbReference type="Pfam" id="PF13843"/>
    </source>
</evidence>
<dbReference type="InterPro" id="IPR029526">
    <property type="entry name" value="PGBD"/>
</dbReference>
<dbReference type="OrthoDB" id="10057959at2759"/>
<dbReference type="Proteomes" id="UP000504633">
    <property type="component" value="Unplaced"/>
</dbReference>
<dbReference type="PANTHER" id="PTHR46599">
    <property type="entry name" value="PIGGYBAC TRANSPOSABLE ELEMENT-DERIVED PROTEIN 4"/>
    <property type="match status" value="1"/>
</dbReference>
<sequence>MRDKNVRAANFTAVKNLFSSLKSSITKPNNNGQQMEVENLEIELKTPVENPADSYADPLQESTALPLNFSWRFSDEDILLNDNEQLPETVLLNPSKGRTKRGRPSSSNTRFHSSNGHIWNSERDMQTPLQEKLLVPKHQACGKGPAKLVSNAVESWMMLFDDEMLRMLLRLLNDQIRQRRSRNPPERFVDLVELRSWMGLSYLCGVFRNAQYNGPLEELWTLELGNAIFRATMSLTRFEFITNCLSHLGESSWNDALRLWQKLLINCRSYYGPSGWLCVDEQVLPDHLFLSLCCDAKTLFMTNAIINKTETKHSKDLIQLICDYKTTGRNITLGTRYASFSQCEQLLECNLSSLCTLPSTSLDYPKAWSGGALSNGAMKLTQHSGVALLVCGLNSQLNALQTHLHTSETCVEFHELANRYSTSLSMPARTKPDVFLQLLHLMLNVSAVNSWILLRLAPTGNSNIDQRDFQRQLGLFLTQQRLQRRLHRQSTATTLAMRLQICEILGQSSQRLLSEAAIEANQSNGVGVISLSHCMLPKGVALVSRYGDKHRRCKPCARNKREIKARSRCQQCQAHRCGNHLISRCYECMGLTTAQLPEGNIRDS</sequence>
<dbReference type="KEGG" id="dhe:111593189"/>
<accession>A0A6J1L530</accession>
<feature type="domain" description="PiggyBac transposable element-derived protein" evidence="2">
    <location>
        <begin position="152"/>
        <end position="284"/>
    </location>
</feature>
<organism evidence="3 4">
    <name type="scientific">Drosophila hydei</name>
    <name type="common">Fruit fly</name>
    <dbReference type="NCBI Taxonomy" id="7224"/>
    <lineage>
        <taxon>Eukaryota</taxon>
        <taxon>Metazoa</taxon>
        <taxon>Ecdysozoa</taxon>
        <taxon>Arthropoda</taxon>
        <taxon>Hexapoda</taxon>
        <taxon>Insecta</taxon>
        <taxon>Pterygota</taxon>
        <taxon>Neoptera</taxon>
        <taxon>Endopterygota</taxon>
        <taxon>Diptera</taxon>
        <taxon>Brachycera</taxon>
        <taxon>Muscomorpha</taxon>
        <taxon>Ephydroidea</taxon>
        <taxon>Drosophilidae</taxon>
        <taxon>Drosophila</taxon>
    </lineage>
</organism>
<reference evidence="4" key="1">
    <citation type="submission" date="2025-08" db="UniProtKB">
        <authorList>
            <consortium name="RefSeq"/>
        </authorList>
    </citation>
    <scope>IDENTIFICATION</scope>
    <source>
        <strain evidence="4">15085-1641.00</strain>
        <tissue evidence="4">Whole body</tissue>
    </source>
</reference>